<dbReference type="InterPro" id="IPR001087">
    <property type="entry name" value="GDSL"/>
</dbReference>
<dbReference type="eggNOG" id="ENOG502QS27">
    <property type="taxonomic scope" value="Eukaryota"/>
</dbReference>
<dbReference type="Pfam" id="PF00657">
    <property type="entry name" value="Lipase_GDSL"/>
    <property type="match status" value="1"/>
</dbReference>
<sequence>MTPLSPELSFGSSSSSSSISLTIIFSLFSSLLLSTIDARLTLPYNATVPALIVFGDSIVDSGNNNNLATLVKCNFSPYGKDFMGGIPTGRFSNGKIPSDLIADSLGIKQLLPAYLDPNLRTEDLLTGVTFASGGTGFDPLTPKVAAVLSLSKQLELFKEYVGRLNLAVGEERSATIISESMYIVCAGSDDLANTYFTTPFRKLSYDVPSYTDLMLQSASSFVQELYGLGARRIGLISIPPIGCVPSQRTLGGGKDRSCAENYNEAAKLFNTKLSSELNSLKQQLPQSRLVYIDVYYRILDIIQRPQNYGFEVINKGCCGTGKIEVAVLCNDLDPLTCLDVSNYVFWDSYHPTEKAYRSVVEPVLSKHINEFF</sequence>
<dbReference type="Gene3D" id="3.40.50.1110">
    <property type="entry name" value="SGNH hydrolase"/>
    <property type="match status" value="1"/>
</dbReference>
<dbReference type="GO" id="GO:0016788">
    <property type="term" value="F:hydrolase activity, acting on ester bonds"/>
    <property type="evidence" value="ECO:0007669"/>
    <property type="project" value="InterPro"/>
</dbReference>
<organism evidence="2 3">
    <name type="scientific">Nelumbo nucifera</name>
    <name type="common">Sacred lotus</name>
    <dbReference type="NCBI Taxonomy" id="4432"/>
    <lineage>
        <taxon>Eukaryota</taxon>
        <taxon>Viridiplantae</taxon>
        <taxon>Streptophyta</taxon>
        <taxon>Embryophyta</taxon>
        <taxon>Tracheophyta</taxon>
        <taxon>Spermatophyta</taxon>
        <taxon>Magnoliopsida</taxon>
        <taxon>Proteales</taxon>
        <taxon>Nelumbonaceae</taxon>
        <taxon>Nelumbo</taxon>
    </lineage>
</organism>
<reference evidence="3" key="1">
    <citation type="submission" date="2025-08" db="UniProtKB">
        <authorList>
            <consortium name="RefSeq"/>
        </authorList>
    </citation>
    <scope>IDENTIFICATION</scope>
</reference>
<dbReference type="FunFam" id="3.40.50.1110:FF:000003">
    <property type="entry name" value="GDSL esterase/lipase APG"/>
    <property type="match status" value="1"/>
</dbReference>
<protein>
    <submittedName>
        <fullName evidence="3">GDSL esterase/lipase EXL3-like</fullName>
    </submittedName>
</protein>
<gene>
    <name evidence="3" type="primary">LOC104604262</name>
</gene>
<dbReference type="RefSeq" id="XP_019054471.1">
    <property type="nucleotide sequence ID" value="XM_019198926.1"/>
</dbReference>
<keyword evidence="2" id="KW-1185">Reference proteome</keyword>
<dbReference type="KEGG" id="nnu:104604262"/>
<name>A0A1U8Q8U4_NELNU</name>
<dbReference type="AlphaFoldDB" id="A0A1U8Q8U4"/>
<evidence type="ECO:0000313" key="2">
    <source>
        <dbReference type="Proteomes" id="UP000189703"/>
    </source>
</evidence>
<dbReference type="InterPro" id="IPR035669">
    <property type="entry name" value="SGNH_plant_lipase-like"/>
</dbReference>
<dbReference type="FunCoup" id="A0A1U8Q8U4">
    <property type="interactions" value="123"/>
</dbReference>
<accession>A0A1U8Q8U4</accession>
<dbReference type="OMA" id="NNMALHF"/>
<comment type="similarity">
    <text evidence="1">Belongs to the 'GDSL' lipolytic enzyme family.</text>
</comment>
<dbReference type="CDD" id="cd01837">
    <property type="entry name" value="SGNH_plant_lipase_like"/>
    <property type="match status" value="1"/>
</dbReference>
<proteinExistence type="inferred from homology"/>
<dbReference type="GeneID" id="104604262"/>
<dbReference type="Proteomes" id="UP000189703">
    <property type="component" value="Unplaced"/>
</dbReference>
<dbReference type="PANTHER" id="PTHR45642">
    <property type="entry name" value="GDSL ESTERASE/LIPASE EXL3"/>
    <property type="match status" value="1"/>
</dbReference>
<evidence type="ECO:0000256" key="1">
    <source>
        <dbReference type="ARBA" id="ARBA00008668"/>
    </source>
</evidence>
<evidence type="ECO:0000313" key="3">
    <source>
        <dbReference type="RefSeq" id="XP_019054471.1"/>
    </source>
</evidence>
<dbReference type="InterPro" id="IPR050592">
    <property type="entry name" value="GDSL_lipolytic_enzyme"/>
</dbReference>
<dbReference type="InterPro" id="IPR036514">
    <property type="entry name" value="SGNH_hydro_sf"/>
</dbReference>
<dbReference type="SUPFAM" id="SSF52266">
    <property type="entry name" value="SGNH hydrolase"/>
    <property type="match status" value="1"/>
</dbReference>
<dbReference type="PANTHER" id="PTHR45642:SF95">
    <property type="entry name" value="GDSL-LIKE LIPASE_ACYLHYDROLASE FAMILY PROTEIN, EXPRESSED"/>
    <property type="match status" value="1"/>
</dbReference>
<dbReference type="OrthoDB" id="1600564at2759"/>